<keyword evidence="4" id="KW-1185">Reference proteome</keyword>
<accession>A0A6L7EYK0</accession>
<proteinExistence type="predicted"/>
<dbReference type="RefSeq" id="WP_160875664.1">
    <property type="nucleotide sequence ID" value="NZ_WUEK01000002.1"/>
</dbReference>
<evidence type="ECO:0000256" key="1">
    <source>
        <dbReference type="SAM" id="MobiDB-lite"/>
    </source>
</evidence>
<dbReference type="InterPro" id="IPR041664">
    <property type="entry name" value="AAA_16"/>
</dbReference>
<feature type="region of interest" description="Disordered" evidence="1">
    <location>
        <begin position="128"/>
        <end position="147"/>
    </location>
</feature>
<sequence length="415" mass="44141">MLPNPYTPGRPAQVLGGRTRERARIASLLERVETLGEYAGPLHVFHAPRGLGKTSLLRSAEREAASRGFATVWVSATRRGNVAAELTHALRTSLERLDSIGSRDLAAFGLHLSKVELQLGVPGAGVRASVERSRDGGTAPEPVTPAEAPVSGLESVLRDSAALVRGSGGAGLALFVDEVHAADRAGLGVVLNALQNLDGASSAAPLAAMFAGLPNTPEVIIDAATFGERSQWLPLDRLDDDDSAVALVRPAADAGVDWDHAARRRVVSDAAGYPYFLQLLGSTTWDVAAPDPGAVLELDHVRAGYRDAREQLGSLFRARWSKASPGQQEFLVAMVELMLEHGTDDVERAGVARRLGRTTREISVPRDRLIAQDVIEPTGRGLLRFTMPGFAGFVAEEAGIDGAERLQAPARFPEL</sequence>
<dbReference type="Pfam" id="PF13191">
    <property type="entry name" value="AAA_16"/>
    <property type="match status" value="1"/>
</dbReference>
<feature type="compositionally biased region" description="Low complexity" evidence="1">
    <location>
        <begin position="138"/>
        <end position="147"/>
    </location>
</feature>
<evidence type="ECO:0000313" key="4">
    <source>
        <dbReference type="Proteomes" id="UP000473325"/>
    </source>
</evidence>
<organism evidence="3 4">
    <name type="scientific">Nocardioides flavescens</name>
    <dbReference type="NCBI Taxonomy" id="2691959"/>
    <lineage>
        <taxon>Bacteria</taxon>
        <taxon>Bacillati</taxon>
        <taxon>Actinomycetota</taxon>
        <taxon>Actinomycetes</taxon>
        <taxon>Propionibacteriales</taxon>
        <taxon>Nocardioidaceae</taxon>
        <taxon>Nocardioides</taxon>
    </lineage>
</organism>
<dbReference type="AlphaFoldDB" id="A0A6L7EYK0"/>
<comment type="caution">
    <text evidence="3">The sequence shown here is derived from an EMBL/GenBank/DDBJ whole genome shotgun (WGS) entry which is preliminary data.</text>
</comment>
<protein>
    <submittedName>
        <fullName evidence="3">AAA family ATPase</fullName>
    </submittedName>
</protein>
<dbReference type="InterPro" id="IPR027417">
    <property type="entry name" value="P-loop_NTPase"/>
</dbReference>
<feature type="domain" description="Orc1-like AAA ATPase" evidence="2">
    <location>
        <begin position="17"/>
        <end position="198"/>
    </location>
</feature>
<evidence type="ECO:0000313" key="3">
    <source>
        <dbReference type="EMBL" id="MXG88881.1"/>
    </source>
</evidence>
<dbReference type="Proteomes" id="UP000473325">
    <property type="component" value="Unassembled WGS sequence"/>
</dbReference>
<reference evidence="3 4" key="1">
    <citation type="submission" date="2019-12" db="EMBL/GenBank/DDBJ databases">
        <authorList>
            <person name="Kun Z."/>
        </authorList>
    </citation>
    <scope>NUCLEOTIDE SEQUENCE [LARGE SCALE GENOMIC DNA]</scope>
    <source>
        <strain evidence="3 4">YIM 123512</strain>
    </source>
</reference>
<dbReference type="EMBL" id="WUEK01000002">
    <property type="protein sequence ID" value="MXG88881.1"/>
    <property type="molecule type" value="Genomic_DNA"/>
</dbReference>
<dbReference type="Gene3D" id="3.40.50.300">
    <property type="entry name" value="P-loop containing nucleotide triphosphate hydrolases"/>
    <property type="match status" value="1"/>
</dbReference>
<dbReference type="SUPFAM" id="SSF52540">
    <property type="entry name" value="P-loop containing nucleoside triphosphate hydrolases"/>
    <property type="match status" value="1"/>
</dbReference>
<gene>
    <name evidence="3" type="ORF">GRQ65_04880</name>
</gene>
<name>A0A6L7EYK0_9ACTN</name>
<evidence type="ECO:0000259" key="2">
    <source>
        <dbReference type="Pfam" id="PF13191"/>
    </source>
</evidence>